<evidence type="ECO:0000256" key="2">
    <source>
        <dbReference type="SAM" id="Phobius"/>
    </source>
</evidence>
<feature type="transmembrane region" description="Helical" evidence="2">
    <location>
        <begin position="6"/>
        <end position="27"/>
    </location>
</feature>
<name>A0ABT1RK87_9FIRM</name>
<evidence type="ECO:0000313" key="3">
    <source>
        <dbReference type="EMBL" id="MCQ4635602.1"/>
    </source>
</evidence>
<evidence type="ECO:0000256" key="1">
    <source>
        <dbReference type="SAM" id="MobiDB-lite"/>
    </source>
</evidence>
<dbReference type="Proteomes" id="UP001524502">
    <property type="component" value="Unassembled WGS sequence"/>
</dbReference>
<keyword evidence="2" id="KW-1133">Transmembrane helix</keyword>
<proteinExistence type="predicted"/>
<dbReference type="RefSeq" id="WP_256130794.1">
    <property type="nucleotide sequence ID" value="NZ_JANFXK010000002.1"/>
</dbReference>
<keyword evidence="2" id="KW-0812">Transmembrane</keyword>
<organism evidence="3 4">
    <name type="scientific">Anaerovorax odorimutans</name>
    <dbReference type="NCBI Taxonomy" id="109327"/>
    <lineage>
        <taxon>Bacteria</taxon>
        <taxon>Bacillati</taxon>
        <taxon>Bacillota</taxon>
        <taxon>Clostridia</taxon>
        <taxon>Peptostreptococcales</taxon>
        <taxon>Anaerovoracaceae</taxon>
        <taxon>Anaerovorax</taxon>
    </lineage>
</organism>
<feature type="compositionally biased region" description="Basic and acidic residues" evidence="1">
    <location>
        <begin position="81"/>
        <end position="115"/>
    </location>
</feature>
<feature type="compositionally biased region" description="Basic and acidic residues" evidence="1">
    <location>
        <begin position="146"/>
        <end position="157"/>
    </location>
</feature>
<keyword evidence="4" id="KW-1185">Reference proteome</keyword>
<sequence length="185" mass="20336">MTTIALPILAVAAVVILLILVIALILWRKQSAIELSTLENIEKRLAAVEKALTIRIRQEAAAAAQRTPAADQPKNVQETQMPRKESREPEPPPREDSGIKTSEGEKEPGEEKNEQENTPAESSQQPEMIQTADVSETAPAEEIEPDGLREETLDKGSETPATSIYNIGKSGKIYTKEDLELLIKE</sequence>
<comment type="caution">
    <text evidence="3">The sequence shown here is derived from an EMBL/GenBank/DDBJ whole genome shotgun (WGS) entry which is preliminary data.</text>
</comment>
<keyword evidence="2" id="KW-0472">Membrane</keyword>
<accession>A0ABT1RK87</accession>
<feature type="compositionally biased region" description="Low complexity" evidence="1">
    <location>
        <begin position="62"/>
        <end position="72"/>
    </location>
</feature>
<protein>
    <submittedName>
        <fullName evidence="3">Uncharacterized protein</fullName>
    </submittedName>
</protein>
<evidence type="ECO:0000313" key="4">
    <source>
        <dbReference type="Proteomes" id="UP001524502"/>
    </source>
</evidence>
<gene>
    <name evidence="3" type="ORF">NE619_02580</name>
</gene>
<dbReference type="EMBL" id="JANFXK010000002">
    <property type="protein sequence ID" value="MCQ4635602.1"/>
    <property type="molecule type" value="Genomic_DNA"/>
</dbReference>
<feature type="compositionally biased region" description="Polar residues" evidence="1">
    <location>
        <begin position="118"/>
        <end position="134"/>
    </location>
</feature>
<feature type="region of interest" description="Disordered" evidence="1">
    <location>
        <begin position="62"/>
        <end position="164"/>
    </location>
</feature>
<reference evidence="3 4" key="1">
    <citation type="submission" date="2022-06" db="EMBL/GenBank/DDBJ databases">
        <title>Isolation of gut microbiota from human fecal samples.</title>
        <authorList>
            <person name="Pamer E.G."/>
            <person name="Barat B."/>
            <person name="Waligurski E."/>
            <person name="Medina S."/>
            <person name="Paddock L."/>
            <person name="Mostad J."/>
        </authorList>
    </citation>
    <scope>NUCLEOTIDE SEQUENCE [LARGE SCALE GENOMIC DNA]</scope>
    <source>
        <strain evidence="3 4">SL.3.17</strain>
    </source>
</reference>